<dbReference type="AlphaFoldDB" id="A0A418QA76"/>
<feature type="region of interest" description="Disordered" evidence="1">
    <location>
        <begin position="254"/>
        <end position="298"/>
    </location>
</feature>
<protein>
    <submittedName>
        <fullName evidence="3">Type VII secretion-associated protein</fullName>
    </submittedName>
</protein>
<dbReference type="EMBL" id="QXJK01000001">
    <property type="protein sequence ID" value="RIX36852.1"/>
    <property type="molecule type" value="Genomic_DNA"/>
</dbReference>
<evidence type="ECO:0000313" key="4">
    <source>
        <dbReference type="Proteomes" id="UP000285278"/>
    </source>
</evidence>
<proteinExistence type="predicted"/>
<feature type="transmembrane region" description="Helical" evidence="2">
    <location>
        <begin position="223"/>
        <end position="244"/>
    </location>
</feature>
<comment type="caution">
    <text evidence="3">The sequence shown here is derived from an EMBL/GenBank/DDBJ whole genome shotgun (WGS) entry which is preliminary data.</text>
</comment>
<dbReference type="RefSeq" id="WP_119664161.1">
    <property type="nucleotide sequence ID" value="NZ_QXJK01000001.1"/>
</dbReference>
<accession>A0A418QA76</accession>
<evidence type="ECO:0000313" key="3">
    <source>
        <dbReference type="EMBL" id="RIX36852.1"/>
    </source>
</evidence>
<dbReference type="Proteomes" id="UP000285278">
    <property type="component" value="Unassembled WGS sequence"/>
</dbReference>
<evidence type="ECO:0000256" key="1">
    <source>
        <dbReference type="SAM" id="MobiDB-lite"/>
    </source>
</evidence>
<reference evidence="3 4" key="1">
    <citation type="submission" date="2018-09" db="EMBL/GenBank/DDBJ databases">
        <title>Optimization and identification of Corynebacterium falsenii FN1-14 from fish paste.</title>
        <authorList>
            <person name="Daroonpunt R."/>
            <person name="Tanasupawat S."/>
        </authorList>
    </citation>
    <scope>NUCLEOTIDE SEQUENCE [LARGE SCALE GENOMIC DNA]</scope>
    <source>
        <strain evidence="3 4">FN1-14</strain>
    </source>
</reference>
<name>A0A418QA76_9CORY</name>
<dbReference type="OrthoDB" id="4400885at2"/>
<organism evidence="3 4">
    <name type="scientific">Corynebacterium falsenii</name>
    <dbReference type="NCBI Taxonomy" id="108486"/>
    <lineage>
        <taxon>Bacteria</taxon>
        <taxon>Bacillati</taxon>
        <taxon>Actinomycetota</taxon>
        <taxon>Actinomycetes</taxon>
        <taxon>Mycobacteriales</taxon>
        <taxon>Corynebacteriaceae</taxon>
        <taxon>Corynebacterium</taxon>
    </lineage>
</organism>
<keyword evidence="2" id="KW-0812">Transmembrane</keyword>
<dbReference type="STRING" id="1451189.CFAL_09575"/>
<dbReference type="InterPro" id="IPR023840">
    <property type="entry name" value="T7SS_Rv3446c"/>
</dbReference>
<dbReference type="NCBIfam" id="TIGR03931">
    <property type="entry name" value="T7SS_Rv3446c"/>
    <property type="match status" value="1"/>
</dbReference>
<evidence type="ECO:0000256" key="2">
    <source>
        <dbReference type="SAM" id="Phobius"/>
    </source>
</evidence>
<keyword evidence="4" id="KW-1185">Reference proteome</keyword>
<gene>
    <name evidence="3" type="ORF">D3M95_01210</name>
</gene>
<keyword evidence="2" id="KW-1133">Transmembrane helix</keyword>
<keyword evidence="2" id="KW-0472">Membrane</keyword>
<sequence>MTATTTQSMGMLADAVALQESGILVAGMTVTDLSSGYVAAGEAATQHPDYLLYNTDADGGADGAGGAGADVRFKRTDLSLGRLEELYELVDEVVQQRYADPEPSSMNPREPRMRFPFGVGMRHPEIVIAGAHADVVARYLRLMGLRARPLEMELVWKVAAELEEARAGLEELMYGVVDDVDGTAIGAAEDVAGDSEDGAAGEIAAEPSRGEVVAPRVRWVRPVFVTVAVLICLMGGAMVGWSLFSSGRVQPESVAQAEATTDQPSEKGETMGETQVEEPPAEFDNHRRAGEEPEVSAERAQIPVAIAVPGWARVAATQGQEEFRNADPGMRVLVAAKPTPLLSQGELDAAVQSALTQHPDVQVVSTSPVSYVERFPESTTVWHVRWVNGHQMSVGCQYRQVTAERERECDAVVRTARPE</sequence>